<evidence type="ECO:0000313" key="1">
    <source>
        <dbReference type="EMBL" id="CAF4699867.1"/>
    </source>
</evidence>
<evidence type="ECO:0000313" key="2">
    <source>
        <dbReference type="EMBL" id="CAF4835094.1"/>
    </source>
</evidence>
<name>A0A8S3BMW0_9BILA</name>
<comment type="caution">
    <text evidence="2">The sequence shown here is derived from an EMBL/GenBank/DDBJ whole genome shotgun (WGS) entry which is preliminary data.</text>
</comment>
<organism evidence="2 3">
    <name type="scientific">Rotaria magnacalcarata</name>
    <dbReference type="NCBI Taxonomy" id="392030"/>
    <lineage>
        <taxon>Eukaryota</taxon>
        <taxon>Metazoa</taxon>
        <taxon>Spiralia</taxon>
        <taxon>Gnathifera</taxon>
        <taxon>Rotifera</taxon>
        <taxon>Eurotatoria</taxon>
        <taxon>Bdelloidea</taxon>
        <taxon>Philodinida</taxon>
        <taxon>Philodinidae</taxon>
        <taxon>Rotaria</taxon>
    </lineage>
</organism>
<dbReference type="AlphaFoldDB" id="A0A8S3BMW0"/>
<proteinExistence type="predicted"/>
<dbReference type="EMBL" id="CAJOBJ010126019">
    <property type="protein sequence ID" value="CAF4699867.1"/>
    <property type="molecule type" value="Genomic_DNA"/>
</dbReference>
<evidence type="ECO:0000313" key="3">
    <source>
        <dbReference type="Proteomes" id="UP000681720"/>
    </source>
</evidence>
<reference evidence="2" key="1">
    <citation type="submission" date="2021-02" db="EMBL/GenBank/DDBJ databases">
        <authorList>
            <person name="Nowell W R."/>
        </authorList>
    </citation>
    <scope>NUCLEOTIDE SEQUENCE</scope>
</reference>
<accession>A0A8S3BMW0</accession>
<dbReference type="EMBL" id="CAJOBJ010158212">
    <property type="protein sequence ID" value="CAF4835094.1"/>
    <property type="molecule type" value="Genomic_DNA"/>
</dbReference>
<dbReference type="Proteomes" id="UP000681720">
    <property type="component" value="Unassembled WGS sequence"/>
</dbReference>
<gene>
    <name evidence="1" type="ORF">GIL414_LOCUS43014</name>
    <name evidence="2" type="ORF">GIL414_LOCUS48648</name>
</gene>
<protein>
    <submittedName>
        <fullName evidence="2">Uncharacterized protein</fullName>
    </submittedName>
</protein>
<sequence>MLYMLHFGEGPSIIKCAGSAIGLWRFILYAVTPIMISKQIISLIHLYTASLDMAAI</sequence>
<feature type="non-terminal residue" evidence="2">
    <location>
        <position position="1"/>
    </location>
</feature>